<dbReference type="Gramene" id="CMS438CT">
    <property type="protein sequence ID" value="CMS438CT"/>
    <property type="gene ID" value="CMS438C"/>
</dbReference>
<keyword evidence="7" id="KW-1185">Reference proteome</keyword>
<protein>
    <submittedName>
        <fullName evidence="6">Similar to pre-mRNA splicing factor U2AF large chain</fullName>
    </submittedName>
</protein>
<dbReference type="PANTHER" id="PTHR23139">
    <property type="entry name" value="RNA-BINDING PROTEIN"/>
    <property type="match status" value="1"/>
</dbReference>
<dbReference type="InterPro" id="IPR012677">
    <property type="entry name" value="Nucleotide-bd_a/b_plait_sf"/>
</dbReference>
<reference evidence="6 7" key="2">
    <citation type="journal article" date="2007" name="BMC Biol.">
        <title>A 100%-complete sequence reveals unusually simple genomic features in the hot-spring red alga Cyanidioschyzon merolae.</title>
        <authorList>
            <person name="Nozaki H."/>
            <person name="Takano H."/>
            <person name="Misumi O."/>
            <person name="Terasawa K."/>
            <person name="Matsuzaki M."/>
            <person name="Maruyama S."/>
            <person name="Nishida K."/>
            <person name="Yagisawa F."/>
            <person name="Yoshida Y."/>
            <person name="Fujiwara T."/>
            <person name="Takio S."/>
            <person name="Tamura K."/>
            <person name="Chung S.J."/>
            <person name="Nakamura S."/>
            <person name="Kuroiwa H."/>
            <person name="Tanaka K."/>
            <person name="Sato N."/>
            <person name="Kuroiwa T."/>
        </authorList>
    </citation>
    <scope>NUCLEOTIDE SEQUENCE [LARGE SCALE GENOMIC DNA]</scope>
    <source>
        <strain evidence="6 7">10D</strain>
    </source>
</reference>
<dbReference type="Pfam" id="PF00076">
    <property type="entry name" value="RRM_1"/>
    <property type="match status" value="2"/>
</dbReference>
<gene>
    <name evidence="6" type="ORF">CYME_CMS438C</name>
</gene>
<evidence type="ECO:0000256" key="4">
    <source>
        <dbReference type="SAM" id="MobiDB-lite"/>
    </source>
</evidence>
<feature type="compositionally biased region" description="Polar residues" evidence="4">
    <location>
        <begin position="12"/>
        <end position="21"/>
    </location>
</feature>
<proteinExistence type="predicted"/>
<dbReference type="Gene3D" id="3.30.70.330">
    <property type="match status" value="2"/>
</dbReference>
<evidence type="ECO:0000256" key="3">
    <source>
        <dbReference type="ARBA" id="ARBA00023187"/>
    </source>
</evidence>
<feature type="region of interest" description="Disordered" evidence="4">
    <location>
        <begin position="531"/>
        <end position="610"/>
    </location>
</feature>
<feature type="compositionally biased region" description="Low complexity" evidence="4">
    <location>
        <begin position="319"/>
        <end position="336"/>
    </location>
</feature>
<evidence type="ECO:0000256" key="1">
    <source>
        <dbReference type="ARBA" id="ARBA00022664"/>
    </source>
</evidence>
<keyword evidence="1" id="KW-0507">mRNA processing</keyword>
<dbReference type="GeneID" id="16997505"/>
<dbReference type="HOGENOM" id="CLU_260284_0_0_1"/>
<feature type="compositionally biased region" description="Basic residues" evidence="4">
    <location>
        <begin position="110"/>
        <end position="119"/>
    </location>
</feature>
<dbReference type="InterPro" id="IPR035979">
    <property type="entry name" value="RBD_domain_sf"/>
</dbReference>
<dbReference type="GO" id="GO:0008380">
    <property type="term" value="P:RNA splicing"/>
    <property type="evidence" value="ECO:0007669"/>
    <property type="project" value="UniProtKB-KW"/>
</dbReference>
<organism evidence="6 7">
    <name type="scientific">Cyanidioschyzon merolae (strain NIES-3377 / 10D)</name>
    <name type="common">Unicellular red alga</name>
    <dbReference type="NCBI Taxonomy" id="280699"/>
    <lineage>
        <taxon>Eukaryota</taxon>
        <taxon>Rhodophyta</taxon>
        <taxon>Bangiophyceae</taxon>
        <taxon>Cyanidiales</taxon>
        <taxon>Cyanidiaceae</taxon>
        <taxon>Cyanidioschyzon</taxon>
    </lineage>
</organism>
<feature type="domain" description="RRM" evidence="5">
    <location>
        <begin position="1257"/>
        <end position="1312"/>
    </location>
</feature>
<dbReference type="Proteomes" id="UP000007014">
    <property type="component" value="Chromosome 19"/>
</dbReference>
<feature type="compositionally biased region" description="Polar residues" evidence="4">
    <location>
        <begin position="274"/>
        <end position="284"/>
    </location>
</feature>
<feature type="domain" description="RRM" evidence="5">
    <location>
        <begin position="1154"/>
        <end position="1209"/>
    </location>
</feature>
<accession>M1V7D7</accession>
<feature type="region of interest" description="Disordered" evidence="4">
    <location>
        <begin position="423"/>
        <end position="472"/>
    </location>
</feature>
<evidence type="ECO:0000259" key="5">
    <source>
        <dbReference type="Pfam" id="PF00076"/>
    </source>
</evidence>
<feature type="compositionally biased region" description="Basic and acidic residues" evidence="4">
    <location>
        <begin position="590"/>
        <end position="609"/>
    </location>
</feature>
<dbReference type="RefSeq" id="XP_005539031.1">
    <property type="nucleotide sequence ID" value="XM_005538974.1"/>
</dbReference>
<dbReference type="eggNOG" id="KOG0120">
    <property type="taxonomic scope" value="Eukaryota"/>
</dbReference>
<dbReference type="GO" id="GO:0006397">
    <property type="term" value="P:mRNA processing"/>
    <property type="evidence" value="ECO:0007669"/>
    <property type="project" value="UniProtKB-KW"/>
</dbReference>
<feature type="region of interest" description="Disordered" evidence="4">
    <location>
        <begin position="1075"/>
        <end position="1110"/>
    </location>
</feature>
<dbReference type="OMA" id="QCTSAER"/>
<reference evidence="6 7" key="1">
    <citation type="journal article" date="2004" name="Nature">
        <title>Genome sequence of the ultrasmall unicellular red alga Cyanidioschyzon merolae 10D.</title>
        <authorList>
            <person name="Matsuzaki M."/>
            <person name="Misumi O."/>
            <person name="Shin-i T."/>
            <person name="Maruyama S."/>
            <person name="Takahara M."/>
            <person name="Miyagishima S."/>
            <person name="Mori T."/>
            <person name="Nishida K."/>
            <person name="Yagisawa F."/>
            <person name="Nishida K."/>
            <person name="Yoshida Y."/>
            <person name="Nishimura Y."/>
            <person name="Nakao S."/>
            <person name="Kobayashi T."/>
            <person name="Momoyama Y."/>
            <person name="Higashiyama T."/>
            <person name="Minoda A."/>
            <person name="Sano M."/>
            <person name="Nomoto H."/>
            <person name="Oishi K."/>
            <person name="Hayashi H."/>
            <person name="Ohta F."/>
            <person name="Nishizaka S."/>
            <person name="Haga S."/>
            <person name="Miura S."/>
            <person name="Morishita T."/>
            <person name="Kabeya Y."/>
            <person name="Terasawa K."/>
            <person name="Suzuki Y."/>
            <person name="Ishii Y."/>
            <person name="Asakawa S."/>
            <person name="Takano H."/>
            <person name="Ohta N."/>
            <person name="Kuroiwa H."/>
            <person name="Tanaka K."/>
            <person name="Shimizu N."/>
            <person name="Sugano S."/>
            <person name="Sato N."/>
            <person name="Nozaki H."/>
            <person name="Ogasawara N."/>
            <person name="Kohara Y."/>
            <person name="Kuroiwa T."/>
        </authorList>
    </citation>
    <scope>NUCLEOTIDE SEQUENCE [LARGE SCALE GENOMIC DNA]</scope>
    <source>
        <strain evidence="6 7">10D</strain>
    </source>
</reference>
<evidence type="ECO:0000313" key="6">
    <source>
        <dbReference type="EMBL" id="BAM82995.1"/>
    </source>
</evidence>
<feature type="compositionally biased region" description="Polar residues" evidence="4">
    <location>
        <begin position="151"/>
        <end position="174"/>
    </location>
</feature>
<feature type="compositionally biased region" description="Low complexity" evidence="4">
    <location>
        <begin position="190"/>
        <end position="204"/>
    </location>
</feature>
<feature type="compositionally biased region" description="Basic and acidic residues" evidence="4">
    <location>
        <begin position="460"/>
        <end position="472"/>
    </location>
</feature>
<sequence length="1316" mass="142552">MPRTGSDRTKLSDTLSGTPQAERTVRRSCRLAQKTGLEPVVPPTTSDRVRSARTESSSDPSSEPDKEPSSLKVCQRQRAGNRGTVSQKDGASETEQAPVAPVETPVRLPVVRRRSRRVQAAKDVPVSEPETATSKEHQTARDSAAPGMHHSANNANIPSAQAGSASVAFAQTTRKVFPTEEPASDSRHPASASAESASASAESASAEERTPAISANASVLGTGAPTSPSNGVLAPDYRRSASTRDRRLSEQVDSARPRAEWLREAPPLSDACPSLQQPTAQWNRSQRKRDPCSDSLGTSGSPSRRRRVINTARASERVTSSTSVPPTPTLSPASTQALAASAASTADTGYTAAGKLDERCALSASTDDGGDVPAHRPCSSTAPAYRDASERPAEKRCSTDVREYRSGHAASTWNAAHGRAAGLVPHSSQNSATQSAAAAAAAQVSHPVAPKMRNQGSRCLSEHAQSESSPDLREMVLKQRIRRALASVREPLPTTAGDTGAEPALSDASCARFPVQQSTTVYADARSQMSCASGLDRPHGRSSNQQHQHEHHQQQLRIRQSSPQSQVARDAHRCAGAGPLEHQFRSRNCTPDDRHSSHRESPQRKRMPNERSAMIAQAPVRAVFPAQGTALVDPHASKPLLMASKHEWALMASAKKASPSPMPLRAHVPAATEPREHYRPPDIGRVADEAAKLVKAAAAAGAGVAGGGGASTEAEPPARMATRAALGVAAHSSDAEAELLCMLWLHGPDVSSQPARRLILRNLPPSTNEHDLYSYLVHVMAATCCFAYDYIGWHQRFAHWHAKQRRAAGMLAAAGRYRQQSERLPERNDARGPGVNESSRGQAQSSLLRELRLTPVWELQVLWKSRTAFVECLTVQETTGLVQLSGLLFQGYQIVISRPREFDAELWLSSNPLPAEAAEALRLPPARFHRAAVAESQMSPNVWPASDSRTPAGAFYGHIRGIPLHLTEYTMIQWLRTALVGWPWQLSAFHLAREGRSGLSRGFAHFRLDRCRAADCTSLDQGVTNATQAASEMRTVASERLATVDPEVERLVEHLRSHLLPGLSRPLIIRQANPMHPRESKSTPEAPDAQGEACSPRVPHHAASAADVSENASASMVTAHVDGRSTEASVLALVRLLRPELFADTQERTEAIDDVTEELRQYGSIEEVALDERPNEPEAGTVYVRFTKAADAAAAADAMQHRRFEQRPVNAELLSVFDMRARLGDTRSMQQTVVVLPEVVDPQAFLDEEERADIAMDIREEMLQFAEKVEVEIPLPPHPEAGAAFIRFPDRVSAEKALSSLQGRFFDGRPVRPYLR</sequence>
<keyword evidence="3" id="KW-0508">mRNA splicing</keyword>
<dbReference type="EMBL" id="AP006501">
    <property type="protein sequence ID" value="BAM82995.1"/>
    <property type="molecule type" value="Genomic_DNA"/>
</dbReference>
<name>M1V7D7_CYAM1</name>
<dbReference type="CDD" id="cd12232">
    <property type="entry name" value="RRM3_U2AF65"/>
    <property type="match status" value="1"/>
</dbReference>
<feature type="region of interest" description="Disordered" evidence="4">
    <location>
        <begin position="818"/>
        <end position="841"/>
    </location>
</feature>
<dbReference type="STRING" id="280699.M1V7D7"/>
<feature type="region of interest" description="Disordered" evidence="4">
    <location>
        <begin position="1"/>
        <end position="336"/>
    </location>
</feature>
<feature type="compositionally biased region" description="Basic and acidic residues" evidence="4">
    <location>
        <begin position="387"/>
        <end position="401"/>
    </location>
</feature>
<feature type="compositionally biased region" description="Basic and acidic residues" evidence="4">
    <location>
        <begin position="819"/>
        <end position="830"/>
    </location>
</feature>
<feature type="compositionally biased region" description="Polar residues" evidence="4">
    <location>
        <begin position="213"/>
        <end position="230"/>
    </location>
</feature>
<evidence type="ECO:0000256" key="2">
    <source>
        <dbReference type="ARBA" id="ARBA00022884"/>
    </source>
</evidence>
<dbReference type="GO" id="GO:0003723">
    <property type="term" value="F:RNA binding"/>
    <property type="evidence" value="ECO:0007669"/>
    <property type="project" value="UniProtKB-KW"/>
</dbReference>
<feature type="compositionally biased region" description="Polar residues" evidence="4">
    <location>
        <begin position="83"/>
        <end position="95"/>
    </location>
</feature>
<dbReference type="InterPro" id="IPR000504">
    <property type="entry name" value="RRM_dom"/>
</dbReference>
<evidence type="ECO:0000313" key="7">
    <source>
        <dbReference type="Proteomes" id="UP000007014"/>
    </source>
</evidence>
<feature type="compositionally biased region" description="Low complexity" evidence="4">
    <location>
        <begin position="427"/>
        <end position="445"/>
    </location>
</feature>
<feature type="compositionally biased region" description="Polar residues" evidence="4">
    <location>
        <begin position="556"/>
        <end position="567"/>
    </location>
</feature>
<feature type="compositionally biased region" description="Basic and acidic residues" evidence="4">
    <location>
        <begin position="236"/>
        <end position="263"/>
    </location>
</feature>
<keyword evidence="2" id="KW-0694">RNA-binding</keyword>
<dbReference type="OrthoDB" id="10266058at2759"/>
<dbReference type="KEGG" id="cme:CYME_CMS438C"/>
<dbReference type="SUPFAM" id="SSF54928">
    <property type="entry name" value="RNA-binding domain, RBD"/>
    <property type="match status" value="2"/>
</dbReference>
<feature type="region of interest" description="Disordered" evidence="4">
    <location>
        <begin position="363"/>
        <end position="401"/>
    </location>
</feature>
<feature type="compositionally biased region" description="Basic and acidic residues" evidence="4">
    <location>
        <begin position="1"/>
        <end position="11"/>
    </location>
</feature>